<dbReference type="AlphaFoldDB" id="A0A9X0AMX5"/>
<dbReference type="OrthoDB" id="3767534at2759"/>
<dbReference type="Proteomes" id="UP001152300">
    <property type="component" value="Unassembled WGS sequence"/>
</dbReference>
<reference evidence="1" key="1">
    <citation type="submission" date="2022-11" db="EMBL/GenBank/DDBJ databases">
        <title>Genome Resource of Sclerotinia nivalis Strain SnTB1, a Plant Pathogen Isolated from American Ginseng.</title>
        <authorList>
            <person name="Fan S."/>
        </authorList>
    </citation>
    <scope>NUCLEOTIDE SEQUENCE</scope>
    <source>
        <strain evidence="1">SnTB1</strain>
    </source>
</reference>
<protein>
    <submittedName>
        <fullName evidence="1">Uncharacterized protein</fullName>
    </submittedName>
</protein>
<proteinExistence type="predicted"/>
<accession>A0A9X0AMX5</accession>
<name>A0A9X0AMX5_9HELO</name>
<evidence type="ECO:0000313" key="2">
    <source>
        <dbReference type="Proteomes" id="UP001152300"/>
    </source>
</evidence>
<evidence type="ECO:0000313" key="1">
    <source>
        <dbReference type="EMBL" id="KAJ8065273.1"/>
    </source>
</evidence>
<comment type="caution">
    <text evidence="1">The sequence shown here is derived from an EMBL/GenBank/DDBJ whole genome shotgun (WGS) entry which is preliminary data.</text>
</comment>
<keyword evidence="2" id="KW-1185">Reference proteome</keyword>
<dbReference type="EMBL" id="JAPEIS010000006">
    <property type="protein sequence ID" value="KAJ8065273.1"/>
    <property type="molecule type" value="Genomic_DNA"/>
</dbReference>
<sequence>MLRDRQEDIPWMSNYSTHSVINDQLRDKQLLVSFFVTIRVKGGYRVSLGKPGKYVQRTLFNRVEEHVYVMWQRGLSKMATEEVASVLWAEQRITTVANT</sequence>
<gene>
    <name evidence="1" type="ORF">OCU04_005972</name>
</gene>
<organism evidence="1 2">
    <name type="scientific">Sclerotinia nivalis</name>
    <dbReference type="NCBI Taxonomy" id="352851"/>
    <lineage>
        <taxon>Eukaryota</taxon>
        <taxon>Fungi</taxon>
        <taxon>Dikarya</taxon>
        <taxon>Ascomycota</taxon>
        <taxon>Pezizomycotina</taxon>
        <taxon>Leotiomycetes</taxon>
        <taxon>Helotiales</taxon>
        <taxon>Sclerotiniaceae</taxon>
        <taxon>Sclerotinia</taxon>
    </lineage>
</organism>